<sequence length="109" mass="12064">MNRNYNHGSTTTPNACVSEYKPVCPFGNAPETSESTGKTEEDEEGDEDDTLAILLVSLTGWKLMNKLQLGTFHFPFQVCKFPQPSPHRTTTKYELRNGLEGVILAPSTS</sequence>
<evidence type="ECO:0000313" key="2">
    <source>
        <dbReference type="EMBL" id="THU97298.1"/>
    </source>
</evidence>
<reference evidence="2 3" key="1">
    <citation type="journal article" date="2019" name="Nat. Ecol. Evol.">
        <title>Megaphylogeny resolves global patterns of mushroom evolution.</title>
        <authorList>
            <person name="Varga T."/>
            <person name="Krizsan K."/>
            <person name="Foldi C."/>
            <person name="Dima B."/>
            <person name="Sanchez-Garcia M."/>
            <person name="Sanchez-Ramirez S."/>
            <person name="Szollosi G.J."/>
            <person name="Szarkandi J.G."/>
            <person name="Papp V."/>
            <person name="Albert L."/>
            <person name="Andreopoulos W."/>
            <person name="Angelini C."/>
            <person name="Antonin V."/>
            <person name="Barry K.W."/>
            <person name="Bougher N.L."/>
            <person name="Buchanan P."/>
            <person name="Buyck B."/>
            <person name="Bense V."/>
            <person name="Catcheside P."/>
            <person name="Chovatia M."/>
            <person name="Cooper J."/>
            <person name="Damon W."/>
            <person name="Desjardin D."/>
            <person name="Finy P."/>
            <person name="Geml J."/>
            <person name="Haridas S."/>
            <person name="Hughes K."/>
            <person name="Justo A."/>
            <person name="Karasinski D."/>
            <person name="Kautmanova I."/>
            <person name="Kiss B."/>
            <person name="Kocsube S."/>
            <person name="Kotiranta H."/>
            <person name="LaButti K.M."/>
            <person name="Lechner B.E."/>
            <person name="Liimatainen K."/>
            <person name="Lipzen A."/>
            <person name="Lukacs Z."/>
            <person name="Mihaltcheva S."/>
            <person name="Morgado L.N."/>
            <person name="Niskanen T."/>
            <person name="Noordeloos M.E."/>
            <person name="Ohm R.A."/>
            <person name="Ortiz-Santana B."/>
            <person name="Ovrebo C."/>
            <person name="Racz N."/>
            <person name="Riley R."/>
            <person name="Savchenko A."/>
            <person name="Shiryaev A."/>
            <person name="Soop K."/>
            <person name="Spirin V."/>
            <person name="Szebenyi C."/>
            <person name="Tomsovsky M."/>
            <person name="Tulloss R.E."/>
            <person name="Uehling J."/>
            <person name="Grigoriev I.V."/>
            <person name="Vagvolgyi C."/>
            <person name="Papp T."/>
            <person name="Martin F.M."/>
            <person name="Miettinen O."/>
            <person name="Hibbett D.S."/>
            <person name="Nagy L.G."/>
        </authorList>
    </citation>
    <scope>NUCLEOTIDE SEQUENCE [LARGE SCALE GENOMIC DNA]</scope>
    <source>
        <strain evidence="2 3">CBS 962.96</strain>
    </source>
</reference>
<dbReference type="EMBL" id="ML179158">
    <property type="protein sequence ID" value="THU97298.1"/>
    <property type="molecule type" value="Genomic_DNA"/>
</dbReference>
<name>A0A4S8M6A3_DENBC</name>
<dbReference type="AlphaFoldDB" id="A0A4S8M6A3"/>
<evidence type="ECO:0000313" key="3">
    <source>
        <dbReference type="Proteomes" id="UP000297245"/>
    </source>
</evidence>
<accession>A0A4S8M6A3</accession>
<protein>
    <submittedName>
        <fullName evidence="2">Uncharacterized protein</fullName>
    </submittedName>
</protein>
<feature type="region of interest" description="Disordered" evidence="1">
    <location>
        <begin position="27"/>
        <end position="48"/>
    </location>
</feature>
<gene>
    <name evidence="2" type="ORF">K435DRAFT_796601</name>
</gene>
<proteinExistence type="predicted"/>
<keyword evidence="3" id="KW-1185">Reference proteome</keyword>
<evidence type="ECO:0000256" key="1">
    <source>
        <dbReference type="SAM" id="MobiDB-lite"/>
    </source>
</evidence>
<dbReference type="Proteomes" id="UP000297245">
    <property type="component" value="Unassembled WGS sequence"/>
</dbReference>
<organism evidence="2 3">
    <name type="scientific">Dendrothele bispora (strain CBS 962.96)</name>
    <dbReference type="NCBI Taxonomy" id="1314807"/>
    <lineage>
        <taxon>Eukaryota</taxon>
        <taxon>Fungi</taxon>
        <taxon>Dikarya</taxon>
        <taxon>Basidiomycota</taxon>
        <taxon>Agaricomycotina</taxon>
        <taxon>Agaricomycetes</taxon>
        <taxon>Agaricomycetidae</taxon>
        <taxon>Agaricales</taxon>
        <taxon>Agaricales incertae sedis</taxon>
        <taxon>Dendrothele</taxon>
    </lineage>
</organism>